<comment type="caution">
    <text evidence="1">The sequence shown here is derived from an EMBL/GenBank/DDBJ whole genome shotgun (WGS) entry which is preliminary data.</text>
</comment>
<evidence type="ECO:0000313" key="2">
    <source>
        <dbReference type="Proteomes" id="UP000829398"/>
    </source>
</evidence>
<name>A0ACB8MCE6_CITSI</name>
<evidence type="ECO:0000313" key="1">
    <source>
        <dbReference type="EMBL" id="KAH9782785.1"/>
    </source>
</evidence>
<reference evidence="2" key="1">
    <citation type="journal article" date="2023" name="Hortic. Res.">
        <title>A chromosome-level phased genome enabling allele-level studies in sweet orange: a case study on citrus Huanglongbing tolerance.</title>
        <authorList>
            <person name="Wu B."/>
            <person name="Yu Q."/>
            <person name="Deng Z."/>
            <person name="Duan Y."/>
            <person name="Luo F."/>
            <person name="Gmitter F. Jr."/>
        </authorList>
    </citation>
    <scope>NUCLEOTIDE SEQUENCE [LARGE SCALE GENOMIC DNA]</scope>
    <source>
        <strain evidence="2">cv. Valencia</strain>
    </source>
</reference>
<organism evidence="1 2">
    <name type="scientific">Citrus sinensis</name>
    <name type="common">Sweet orange</name>
    <name type="synonym">Citrus aurantium var. sinensis</name>
    <dbReference type="NCBI Taxonomy" id="2711"/>
    <lineage>
        <taxon>Eukaryota</taxon>
        <taxon>Viridiplantae</taxon>
        <taxon>Streptophyta</taxon>
        <taxon>Embryophyta</taxon>
        <taxon>Tracheophyta</taxon>
        <taxon>Spermatophyta</taxon>
        <taxon>Magnoliopsida</taxon>
        <taxon>eudicotyledons</taxon>
        <taxon>Gunneridae</taxon>
        <taxon>Pentapetalae</taxon>
        <taxon>rosids</taxon>
        <taxon>malvids</taxon>
        <taxon>Sapindales</taxon>
        <taxon>Rutaceae</taxon>
        <taxon>Aurantioideae</taxon>
        <taxon>Citrus</taxon>
    </lineage>
</organism>
<sequence>MASPDIESPWLCAAGESFCGSFNIRVEEGNAADILHVLEVPTSSVPYNCSIPKPPPLPIKPCTKNKYPNRFLHCSFVPKETKDIWDKLFKEGNGADVYIITKDESCIQAHSSILQSKAKNGFRYIKIPGMPHEAVYAFVRFLYSSCSLFRSSLWNWTVCASTYGFVIVAPLDFAELAYTMKITEQPDVYSFGVLHWK</sequence>
<dbReference type="Proteomes" id="UP000829398">
    <property type="component" value="Chromosome 3"/>
</dbReference>
<proteinExistence type="predicted"/>
<keyword evidence="2" id="KW-1185">Reference proteome</keyword>
<gene>
    <name evidence="1" type="ORF">KPL71_009062</name>
</gene>
<dbReference type="EMBL" id="CM039172">
    <property type="protein sequence ID" value="KAH9782785.1"/>
    <property type="molecule type" value="Genomic_DNA"/>
</dbReference>
<protein>
    <submittedName>
        <fullName evidence="1">BTB/POZ and TAZ domain-containing protein 3</fullName>
    </submittedName>
</protein>
<accession>A0ACB8MCE6</accession>